<dbReference type="CDD" id="cd16027">
    <property type="entry name" value="SGSH"/>
    <property type="match status" value="1"/>
</dbReference>
<proteinExistence type="inferred from homology"/>
<sequence>MYKPFLFFALALLGCNKISQKVEAVDQRPNIIWLVAEDLSPRWACYGDSLAYTPNINKLAEEGVVFDNVFSVAGVCAPSRAGLITGCYSTSIGTQHMRQAKGVIPLKGVPNYNAVPPAQVKAFPELLRSQGYWTASYRKLDYQFGAPFTIWDEVGPYPSWRHRSEADKDRPFFMYYTFEITHEVNIWPDSTKENFFKRNNVDVSKLAPDVVKRPPYDESKKVDPASVSIPPFLPDTEISRRTIARLYDNISRMDVQIGTILKELEEDGLADNTIIFVTTDHGDCLPRSKRWIYDSGIKCPLIVYCPDHLKPEALKNIARDDRMYSFIDFAPTVLDFAGIKRPEWMQGRAMFSELQEKPRTYIHAGRDRMDNRYDTRRAVRSKDYKYIRNFLPEVHYSQPIKFLNTMPLMHEILTLDKAGKLTHDQSYWLYYPKNVAEELYDINTDPFEMNNLAADTIKYAQVLQEMRTEMSRWLDETNDLYQVAEVDQAAKMWPGGEQPKTAAPAYDIQNDKIILTCDTEGATIAYQLENDQRWHIYHEPLKINNNQKLLLKAIRYGYEESPVVPVVQPAS</sequence>
<dbReference type="InterPro" id="IPR017850">
    <property type="entry name" value="Alkaline_phosphatase_core_sf"/>
</dbReference>
<evidence type="ECO:0000259" key="5">
    <source>
        <dbReference type="Pfam" id="PF00884"/>
    </source>
</evidence>
<dbReference type="InterPro" id="IPR024607">
    <property type="entry name" value="Sulfatase_CS"/>
</dbReference>
<organism evidence="6 7">
    <name type="scientific">Persicobacter psychrovividus</name>
    <dbReference type="NCBI Taxonomy" id="387638"/>
    <lineage>
        <taxon>Bacteria</taxon>
        <taxon>Pseudomonadati</taxon>
        <taxon>Bacteroidota</taxon>
        <taxon>Cytophagia</taxon>
        <taxon>Cytophagales</taxon>
        <taxon>Persicobacteraceae</taxon>
        <taxon>Persicobacter</taxon>
    </lineage>
</organism>
<name>A0ABN6LD36_9BACT</name>
<keyword evidence="6" id="KW-0614">Plasmid</keyword>
<feature type="domain" description="Sulfatase N-terminal" evidence="5">
    <location>
        <begin position="167"/>
        <end position="339"/>
    </location>
</feature>
<evidence type="ECO:0000256" key="4">
    <source>
        <dbReference type="ARBA" id="ARBA00022837"/>
    </source>
</evidence>
<gene>
    <name evidence="6" type="ORF">PEPS_30540</name>
</gene>
<dbReference type="PANTHER" id="PTHR42693:SF53">
    <property type="entry name" value="ENDO-4-O-SULFATASE"/>
    <property type="match status" value="1"/>
</dbReference>
<accession>A0ABN6LD36</accession>
<dbReference type="InterPro" id="IPR050738">
    <property type="entry name" value="Sulfatase"/>
</dbReference>
<keyword evidence="3" id="KW-0378">Hydrolase</keyword>
<keyword evidence="7" id="KW-1185">Reference proteome</keyword>
<reference evidence="6 7" key="1">
    <citation type="submission" date="2021-12" db="EMBL/GenBank/DDBJ databases">
        <title>Genome sequencing of bacteria with rrn-lacking chromosome and rrn-plasmid.</title>
        <authorList>
            <person name="Anda M."/>
            <person name="Iwasaki W."/>
        </authorList>
    </citation>
    <scope>NUCLEOTIDE SEQUENCE [LARGE SCALE GENOMIC DNA]</scope>
    <source>
        <strain evidence="6 7">NBRC 101262</strain>
        <plasmid evidence="6 7">pPP1</plasmid>
    </source>
</reference>
<dbReference type="Pfam" id="PF00884">
    <property type="entry name" value="Sulfatase"/>
    <property type="match status" value="2"/>
</dbReference>
<feature type="domain" description="Sulfatase N-terminal" evidence="5">
    <location>
        <begin position="29"/>
        <end position="139"/>
    </location>
</feature>
<comment type="similarity">
    <text evidence="1">Belongs to the sulfatase family.</text>
</comment>
<evidence type="ECO:0000256" key="1">
    <source>
        <dbReference type="ARBA" id="ARBA00008779"/>
    </source>
</evidence>
<keyword evidence="4" id="KW-0106">Calcium</keyword>
<evidence type="ECO:0000313" key="6">
    <source>
        <dbReference type="EMBL" id="BDD00774.1"/>
    </source>
</evidence>
<dbReference type="InterPro" id="IPR000917">
    <property type="entry name" value="Sulfatase_N"/>
</dbReference>
<dbReference type="PROSITE" id="PS51257">
    <property type="entry name" value="PROKAR_LIPOPROTEIN"/>
    <property type="match status" value="1"/>
</dbReference>
<evidence type="ECO:0000256" key="2">
    <source>
        <dbReference type="ARBA" id="ARBA00022723"/>
    </source>
</evidence>
<dbReference type="RefSeq" id="WP_338398569.1">
    <property type="nucleotide sequence ID" value="NZ_AP025293.1"/>
</dbReference>
<dbReference type="EMBL" id="AP025293">
    <property type="protein sequence ID" value="BDD00774.1"/>
    <property type="molecule type" value="Genomic_DNA"/>
</dbReference>
<evidence type="ECO:0000256" key="3">
    <source>
        <dbReference type="ARBA" id="ARBA00022801"/>
    </source>
</evidence>
<dbReference type="PANTHER" id="PTHR42693">
    <property type="entry name" value="ARYLSULFATASE FAMILY MEMBER"/>
    <property type="match status" value="1"/>
</dbReference>
<evidence type="ECO:0000313" key="7">
    <source>
        <dbReference type="Proteomes" id="UP001354989"/>
    </source>
</evidence>
<keyword evidence="2" id="KW-0479">Metal-binding</keyword>
<dbReference type="SUPFAM" id="SSF53649">
    <property type="entry name" value="Alkaline phosphatase-like"/>
    <property type="match status" value="1"/>
</dbReference>
<protein>
    <recommendedName>
        <fullName evidence="5">Sulfatase N-terminal domain-containing protein</fullName>
    </recommendedName>
</protein>
<dbReference type="PROSITE" id="PS00523">
    <property type="entry name" value="SULFATASE_1"/>
    <property type="match status" value="1"/>
</dbReference>
<dbReference type="Gene3D" id="3.40.720.10">
    <property type="entry name" value="Alkaline Phosphatase, subunit A"/>
    <property type="match status" value="1"/>
</dbReference>
<dbReference type="Proteomes" id="UP001354989">
    <property type="component" value="Plasmid pPP1"/>
</dbReference>
<geneLocation type="plasmid" evidence="6 7">
    <name>pPP1</name>
</geneLocation>